<organism evidence="1 2">
    <name type="scientific">Solanum verrucosum</name>
    <dbReference type="NCBI Taxonomy" id="315347"/>
    <lineage>
        <taxon>Eukaryota</taxon>
        <taxon>Viridiplantae</taxon>
        <taxon>Streptophyta</taxon>
        <taxon>Embryophyta</taxon>
        <taxon>Tracheophyta</taxon>
        <taxon>Spermatophyta</taxon>
        <taxon>Magnoliopsida</taxon>
        <taxon>eudicotyledons</taxon>
        <taxon>Gunneridae</taxon>
        <taxon>Pentapetalae</taxon>
        <taxon>asterids</taxon>
        <taxon>lamiids</taxon>
        <taxon>Solanales</taxon>
        <taxon>Solanaceae</taxon>
        <taxon>Solanoideae</taxon>
        <taxon>Solaneae</taxon>
        <taxon>Solanum</taxon>
    </lineage>
</organism>
<protein>
    <recommendedName>
        <fullName evidence="3">Reverse transcriptase domain-containing protein</fullName>
    </recommendedName>
</protein>
<evidence type="ECO:0008006" key="3">
    <source>
        <dbReference type="Google" id="ProtNLM"/>
    </source>
</evidence>
<evidence type="ECO:0000313" key="1">
    <source>
        <dbReference type="EMBL" id="WMV55702.1"/>
    </source>
</evidence>
<dbReference type="PANTHER" id="PTHR46890">
    <property type="entry name" value="NON-LTR RETROLELEMENT REVERSE TRANSCRIPTASE-LIKE PROTEIN-RELATED"/>
    <property type="match status" value="1"/>
</dbReference>
<dbReference type="EMBL" id="CP133622">
    <property type="protein sequence ID" value="WMV55702.1"/>
    <property type="molecule type" value="Genomic_DNA"/>
</dbReference>
<dbReference type="PANTHER" id="PTHR46890:SF50">
    <property type="entry name" value="RNA-DIRECTED DNA POLYMERASE, EUKARYOTA, REVERSE TRANSCRIPTASE ZINC-BINDING DOMAIN PROTEIN-RELATED"/>
    <property type="match status" value="1"/>
</dbReference>
<evidence type="ECO:0000313" key="2">
    <source>
        <dbReference type="Proteomes" id="UP001234989"/>
    </source>
</evidence>
<accession>A0AAF0UZQ8</accession>
<dbReference type="Proteomes" id="UP001234989">
    <property type="component" value="Chromosome 11"/>
</dbReference>
<proteinExistence type="predicted"/>
<sequence length="393" mass="44758">MSTLSIEEKEELELPFTELEISSALMACAPDKAPGPDGYTMAFFQKSRCFIKDDILAAFNFFHQNCQMVRSSNASFIALIPKKKERMKKVVNSLVSGQQSAFLKNRQITDASLIANEVLDRRIKSGEYGILCKLDIEKAFDQLNWAYLVNILKQLGFGDRSYQVQKNNWALAMEGLSQFLARAKELQWIQGFQVGGNPATTVNVANLEELAGILGCKTGSLPTTYLGLPLGASFKSSGIWNGVIEKMEKRLATWKMQYLSMGGRLTLISNSQKEKWLWRYGQTEVGFWRDIIKAKYGIQDHWCPMKSTEPHGVGVWKHISSFQDNFFGEVSFKAGNGLEIRFWQDKWLGNSRLKDYFPSLFQIASDKEATIAQYRDNNYWTPYFQKELSRLGD</sequence>
<dbReference type="InterPro" id="IPR052343">
    <property type="entry name" value="Retrotransposon-Effector_Assoc"/>
</dbReference>
<keyword evidence="2" id="KW-1185">Reference proteome</keyword>
<reference evidence="1" key="1">
    <citation type="submission" date="2023-08" db="EMBL/GenBank/DDBJ databases">
        <title>A de novo genome assembly of Solanum verrucosum Schlechtendal, a Mexican diploid species geographically isolated from the other diploid A-genome species in potato relatives.</title>
        <authorList>
            <person name="Hosaka K."/>
        </authorList>
    </citation>
    <scope>NUCLEOTIDE SEQUENCE</scope>
    <source>
        <tissue evidence="1">Young leaves</tissue>
    </source>
</reference>
<dbReference type="AlphaFoldDB" id="A0AAF0UZQ8"/>
<name>A0AAF0UZQ8_SOLVR</name>
<gene>
    <name evidence="1" type="ORF">MTR67_049087</name>
</gene>